<keyword evidence="6" id="KW-0472">Membrane</keyword>
<evidence type="ECO:0000256" key="7">
    <source>
        <dbReference type="ARBA" id="ARBA00023180"/>
    </source>
</evidence>
<organism evidence="11 12">
    <name type="scientific">Trypanosoma equiperdum</name>
    <dbReference type="NCBI Taxonomy" id="5694"/>
    <lineage>
        <taxon>Eukaryota</taxon>
        <taxon>Discoba</taxon>
        <taxon>Euglenozoa</taxon>
        <taxon>Kinetoplastea</taxon>
        <taxon>Metakinetoplastina</taxon>
        <taxon>Trypanosomatida</taxon>
        <taxon>Trypanosomatidae</taxon>
        <taxon>Trypanosoma</taxon>
    </lineage>
</organism>
<evidence type="ECO:0000256" key="1">
    <source>
        <dbReference type="ARBA" id="ARBA00002523"/>
    </source>
</evidence>
<keyword evidence="8" id="KW-0449">Lipoprotein</keyword>
<evidence type="ECO:0000256" key="3">
    <source>
        <dbReference type="ARBA" id="ARBA00022475"/>
    </source>
</evidence>
<evidence type="ECO:0000256" key="4">
    <source>
        <dbReference type="ARBA" id="ARBA00022622"/>
    </source>
</evidence>
<dbReference type="GO" id="GO:0098552">
    <property type="term" value="C:side of membrane"/>
    <property type="evidence" value="ECO:0007669"/>
    <property type="project" value="UniProtKB-KW"/>
</dbReference>
<accession>A0A1G4IDZ7</accession>
<dbReference type="GeneID" id="92375809"/>
<feature type="signal peptide" evidence="9">
    <location>
        <begin position="1"/>
        <end position="22"/>
    </location>
</feature>
<evidence type="ECO:0000313" key="12">
    <source>
        <dbReference type="Proteomes" id="UP000195570"/>
    </source>
</evidence>
<sequence length="449" mass="48664">MISIRYFCLAIAVSQLAVHTNSDENAVELNIFFAIANMLKGAKLEDATATDIEQDYLTAWKEIQAIYIATSSETFYDKGPVVGEKDQPTGKGKTMEYDPHWASTTRKELTNLKVAGPEGKEVDKYTRKHRTDFPEETAHKLDRLYSIVTNIHAATATTQQTITAQQTTIAKQTHEALYGTERAVTGAPTDTHGTYTFQSAYNTACGSSASAAGATLGSDMVCLCSVAASSQSAKLGAKICNSTDTTFTAIALDYSGKSAAGTALTAILGLCSRKGKRPALYVANIDNLLAIFRSTLGRYKGSANDGFTYRYGKGKDSSGQCSGAHETSDVCINYAAVLAGGRSKSTPLEAIKWVQKLLSARSFLTSRRALEAKKLQQQSRLISLAGVMETLYTEALYSRCHATPEAPRKHVEIFNAEKKNARNTKRTKLRAKMLSANGRGTPIRMDHAK</sequence>
<keyword evidence="7" id="KW-0325">Glycoprotein</keyword>
<evidence type="ECO:0000256" key="2">
    <source>
        <dbReference type="ARBA" id="ARBA00004609"/>
    </source>
</evidence>
<evidence type="ECO:0000256" key="5">
    <source>
        <dbReference type="ARBA" id="ARBA00022729"/>
    </source>
</evidence>
<comment type="function">
    <text evidence="1">VSG forms a coat on the surface of the parasite. The trypanosome evades the immune response of the host by expressing a series of antigenically distinct VSGs from an estimated 1000 VSG genes.</text>
</comment>
<keyword evidence="4" id="KW-0336">GPI-anchor</keyword>
<keyword evidence="5 9" id="KW-0732">Signal</keyword>
<dbReference type="VEuPathDB" id="TriTrypDB:TEOVI_000186900"/>
<reference evidence="11" key="1">
    <citation type="submission" date="2016-09" db="EMBL/GenBank/DDBJ databases">
        <authorList>
            <person name="Hebert L."/>
            <person name="Moumen B."/>
        </authorList>
    </citation>
    <scope>NUCLEOTIDE SEQUENCE [LARGE SCALE GENOMIC DNA]</scope>
    <source>
        <strain evidence="11">OVI</strain>
    </source>
</reference>
<dbReference type="InterPro" id="IPR025932">
    <property type="entry name" value="Trypano_VSG_B_N_dom"/>
</dbReference>
<comment type="caution">
    <text evidence="11">The sequence shown here is derived from an EMBL/GenBank/DDBJ whole genome shotgun (WGS) entry which is preliminary data.</text>
</comment>
<keyword evidence="3" id="KW-1003">Cell membrane</keyword>
<dbReference type="EMBL" id="CZPT02001408">
    <property type="protein sequence ID" value="SCU70296.1"/>
    <property type="molecule type" value="Genomic_DNA"/>
</dbReference>
<feature type="chain" id="PRO_5009235443" evidence="9">
    <location>
        <begin position="23"/>
        <end position="449"/>
    </location>
</feature>
<evidence type="ECO:0000256" key="9">
    <source>
        <dbReference type="SAM" id="SignalP"/>
    </source>
</evidence>
<keyword evidence="12" id="KW-1185">Reference proteome</keyword>
<dbReference type="Proteomes" id="UP000195570">
    <property type="component" value="Unassembled WGS sequence"/>
</dbReference>
<feature type="domain" description="Trypanosome variant surface glycoprotein B-type N-terminal" evidence="10">
    <location>
        <begin position="9"/>
        <end position="377"/>
    </location>
</feature>
<dbReference type="RefSeq" id="XP_067081134.1">
    <property type="nucleotide sequence ID" value="XM_067225033.1"/>
</dbReference>
<gene>
    <name evidence="11" type="ORF">TEOVI_000186900</name>
</gene>
<name>A0A1G4IDZ7_TRYEQ</name>
<dbReference type="AlphaFoldDB" id="A0A1G4IDZ7"/>
<dbReference type="GO" id="GO:0005886">
    <property type="term" value="C:plasma membrane"/>
    <property type="evidence" value="ECO:0007669"/>
    <property type="project" value="UniProtKB-SubCell"/>
</dbReference>
<evidence type="ECO:0000313" key="11">
    <source>
        <dbReference type="EMBL" id="SCU70296.1"/>
    </source>
</evidence>
<evidence type="ECO:0000256" key="6">
    <source>
        <dbReference type="ARBA" id="ARBA00023136"/>
    </source>
</evidence>
<proteinExistence type="predicted"/>
<dbReference type="Pfam" id="PF13206">
    <property type="entry name" value="VSG_B"/>
    <property type="match status" value="1"/>
</dbReference>
<evidence type="ECO:0000256" key="8">
    <source>
        <dbReference type="ARBA" id="ARBA00023288"/>
    </source>
</evidence>
<evidence type="ECO:0000259" key="10">
    <source>
        <dbReference type="Pfam" id="PF13206"/>
    </source>
</evidence>
<comment type="subcellular location">
    <subcellularLocation>
        <location evidence="2">Cell membrane</location>
        <topology evidence="2">Lipid-anchor</topology>
        <topology evidence="2">GPI-anchor</topology>
    </subcellularLocation>
</comment>
<protein>
    <submittedName>
        <fullName evidence="11">Variant surface glycoprotein (VSG), putative</fullName>
    </submittedName>
</protein>